<name>A0A426ZBS1_ENSVE</name>
<protein>
    <recommendedName>
        <fullName evidence="3">DUF761 domain-containing protein</fullName>
    </recommendedName>
</protein>
<comment type="caution">
    <text evidence="1">The sequence shown here is derived from an EMBL/GenBank/DDBJ whole genome shotgun (WGS) entry which is preliminary data.</text>
</comment>
<proteinExistence type="predicted"/>
<evidence type="ECO:0000313" key="2">
    <source>
        <dbReference type="Proteomes" id="UP000287651"/>
    </source>
</evidence>
<dbReference type="AlphaFoldDB" id="A0A426ZBS1"/>
<dbReference type="EMBL" id="AMZH03007394">
    <property type="protein sequence ID" value="RRT61403.1"/>
    <property type="molecule type" value="Genomic_DNA"/>
</dbReference>
<evidence type="ECO:0000313" key="1">
    <source>
        <dbReference type="EMBL" id="RRT61403.1"/>
    </source>
</evidence>
<dbReference type="PANTHER" id="PTHR33265:SF5">
    <property type="entry name" value="COTTON FIBER PROTEIN"/>
    <property type="match status" value="1"/>
</dbReference>
<gene>
    <name evidence="1" type="ORF">B296_00021544</name>
</gene>
<reference evidence="1 2" key="1">
    <citation type="journal article" date="2014" name="Agronomy (Basel)">
        <title>A Draft Genome Sequence for Ensete ventricosum, the Drought-Tolerant Tree Against Hunger.</title>
        <authorList>
            <person name="Harrison J."/>
            <person name="Moore K.A."/>
            <person name="Paszkiewicz K."/>
            <person name="Jones T."/>
            <person name="Grant M."/>
            <person name="Ambacheew D."/>
            <person name="Muzemil S."/>
            <person name="Studholme D.J."/>
        </authorList>
    </citation>
    <scope>NUCLEOTIDE SEQUENCE [LARGE SCALE GENOMIC DNA]</scope>
</reference>
<organism evidence="1 2">
    <name type="scientific">Ensete ventricosum</name>
    <name type="common">Abyssinian banana</name>
    <name type="synonym">Musa ensete</name>
    <dbReference type="NCBI Taxonomy" id="4639"/>
    <lineage>
        <taxon>Eukaryota</taxon>
        <taxon>Viridiplantae</taxon>
        <taxon>Streptophyta</taxon>
        <taxon>Embryophyta</taxon>
        <taxon>Tracheophyta</taxon>
        <taxon>Spermatophyta</taxon>
        <taxon>Magnoliopsida</taxon>
        <taxon>Liliopsida</taxon>
        <taxon>Zingiberales</taxon>
        <taxon>Musaceae</taxon>
        <taxon>Ensete</taxon>
    </lineage>
</organism>
<dbReference type="InterPro" id="IPR008480">
    <property type="entry name" value="DUF761_pln"/>
</dbReference>
<sequence>MTKKKAAALPGRAWRQSSVALLWARKSGVFKLSIFLASALQSASHLKLGGRRSHRLHFGEREFSFEETPVFHFNFKTPSVRLLRVPCITPAADLDTDDDDLVFAKLYRNSYLLDKHETKEASGVGCEDDDDDDNNAVRECEDHAEMEEEDEIDRKAEQFIAKFYQQMKMQRQISLLQYNEMLHRGVN</sequence>
<accession>A0A426ZBS1</accession>
<dbReference type="Proteomes" id="UP000287651">
    <property type="component" value="Unassembled WGS sequence"/>
</dbReference>
<dbReference type="PANTHER" id="PTHR33265">
    <property type="entry name" value="AVR9/CF-9 RAPIDLY ELICITED PROTEIN-RELATED"/>
    <property type="match status" value="1"/>
</dbReference>
<dbReference type="Pfam" id="PF05553">
    <property type="entry name" value="DUF761"/>
    <property type="match status" value="1"/>
</dbReference>
<evidence type="ECO:0008006" key="3">
    <source>
        <dbReference type="Google" id="ProtNLM"/>
    </source>
</evidence>